<feature type="domain" description="WW" evidence="2">
    <location>
        <begin position="843"/>
        <end position="877"/>
    </location>
</feature>
<name>A0ABD3RDG2_9STRA</name>
<evidence type="ECO:0000313" key="4">
    <source>
        <dbReference type="Proteomes" id="UP001530377"/>
    </source>
</evidence>
<feature type="compositionally biased region" description="Acidic residues" evidence="1">
    <location>
        <begin position="615"/>
        <end position="624"/>
    </location>
</feature>
<comment type="caution">
    <text evidence="3">The sequence shown here is derived from an EMBL/GenBank/DDBJ whole genome shotgun (WGS) entry which is preliminary data.</text>
</comment>
<dbReference type="Gene3D" id="2.20.70.10">
    <property type="match status" value="1"/>
</dbReference>
<feature type="compositionally biased region" description="Basic and acidic residues" evidence="1">
    <location>
        <begin position="665"/>
        <end position="680"/>
    </location>
</feature>
<keyword evidence="4" id="KW-1185">Reference proteome</keyword>
<evidence type="ECO:0000313" key="3">
    <source>
        <dbReference type="EMBL" id="KAL3811070.1"/>
    </source>
</evidence>
<feature type="region of interest" description="Disordered" evidence="1">
    <location>
        <begin position="484"/>
        <end position="509"/>
    </location>
</feature>
<feature type="region of interest" description="Disordered" evidence="1">
    <location>
        <begin position="348"/>
        <end position="371"/>
    </location>
</feature>
<accession>A0ABD3RDG2</accession>
<dbReference type="Proteomes" id="UP001530377">
    <property type="component" value="Unassembled WGS sequence"/>
</dbReference>
<dbReference type="PROSITE" id="PS50020">
    <property type="entry name" value="WW_DOMAIN_2"/>
    <property type="match status" value="1"/>
</dbReference>
<evidence type="ECO:0000256" key="1">
    <source>
        <dbReference type="SAM" id="MobiDB-lite"/>
    </source>
</evidence>
<evidence type="ECO:0000259" key="2">
    <source>
        <dbReference type="PROSITE" id="PS50020"/>
    </source>
</evidence>
<feature type="region of interest" description="Disordered" evidence="1">
    <location>
        <begin position="386"/>
        <end position="413"/>
    </location>
</feature>
<dbReference type="CDD" id="cd00201">
    <property type="entry name" value="WW"/>
    <property type="match status" value="1"/>
</dbReference>
<feature type="compositionally biased region" description="Basic and acidic residues" evidence="1">
    <location>
        <begin position="687"/>
        <end position="702"/>
    </location>
</feature>
<feature type="compositionally biased region" description="Basic and acidic residues" evidence="1">
    <location>
        <begin position="962"/>
        <end position="977"/>
    </location>
</feature>
<dbReference type="InterPro" id="IPR001202">
    <property type="entry name" value="WW_dom"/>
</dbReference>
<dbReference type="InterPro" id="IPR036020">
    <property type="entry name" value="WW_dom_sf"/>
</dbReference>
<feature type="compositionally biased region" description="Polar residues" evidence="1">
    <location>
        <begin position="496"/>
        <end position="505"/>
    </location>
</feature>
<feature type="region of interest" description="Disordered" evidence="1">
    <location>
        <begin position="613"/>
        <end position="702"/>
    </location>
</feature>
<dbReference type="SMART" id="SM00456">
    <property type="entry name" value="WW"/>
    <property type="match status" value="1"/>
</dbReference>
<dbReference type="EMBL" id="JALLPB020000283">
    <property type="protein sequence ID" value="KAL3811070.1"/>
    <property type="molecule type" value="Genomic_DNA"/>
</dbReference>
<reference evidence="3 4" key="1">
    <citation type="submission" date="2024-10" db="EMBL/GenBank/DDBJ databases">
        <title>Updated reference genomes for cyclostephanoid diatoms.</title>
        <authorList>
            <person name="Roberts W.R."/>
            <person name="Alverson A.J."/>
        </authorList>
    </citation>
    <scope>NUCLEOTIDE SEQUENCE [LARGE SCALE GENOMIC DNA]</scope>
    <source>
        <strain evidence="3 4">AJA228-03</strain>
    </source>
</reference>
<protein>
    <recommendedName>
        <fullName evidence="2">WW domain-containing protein</fullName>
    </recommendedName>
</protein>
<sequence>MPPHRGDTSSSSSTTTYPNRRAAVSAKTMSGVIGDCGDGMPIRVGSGGGRSSSSPSRTKNGQGKALLRGTSTRKTTKGGGGRRDKEETMVATANNNTVYEFLESRRAMDDDRCRTASSTAIMTTGAASMHPSEIEDHPSSLEVRTHRTCSLCLRTLPRSQFSDGARLAVNVSLSPGVATCRTCAMTVCAVKLRCMPDNDALLDGYARRGMTMLLSPSGGGMTMGGNGGEDGRSTPPPIAGYLVDGSDRGSELVTRRAVDDASPQRTIMIEDVNSVFYGDRATAGMGQHDRHRRVPDVDRPTNVADCKYLDLLFSMPSYLNLCAFGIFGRSRDISISVAALEAVRLHGTLSGGGKGGDGEGQSKVGGGGGGGYFVPHDCDGRPVVMGREGSDDGIARNEKTRREATTDDVKVDDGEVGIDPRSVVCLVLGEGPTPRTAILASQHWGWTTYAIDPDLSNQWIGRQDDVPGFVGYAGSIGDFMMEEDGNGDRCGGEDGNGTSAKSSSRFGHPPPGVTVRHLVVIGMQPTELSEPVRMYGNGHINDVRSRYDDVPTTLASLSPVRGTTTSLAPLGAERRYHANKLQKDLGYAPNHWYVDEGVFSECREVKVWNFHNAEDNVDDDDGGDGDNYGGGDVIDFKGSVAEGRGLDDNDNPIEEGGSHSKISKKRGDNIPEKNEKESRRPSPGGRTGDRPGKPTKDEIKKSEWLEEQVAQFMTNNKENTTNEHLNDTCTVEDEIDHGKTDDEIDNVSFDDTLTTTSKQSFHSNYSRKIVDNPGGVGLDELAEEEYLEALSPQEIENVLNIMTMHEKQDLFCKPSDAVSLNESHRNAVEYDDNTHEGSSPENDILPDNWEAIFDPESGDYYYTNWDTLEVTWDRPGTSPRLLDDEEGIDAATDSNDAIDTPPLAGHQKSHDVIDLGKDDDDDSTHILIDDESINSGIAALNRWNEPASSPKKSASPGMGNGRVEKDAWSDEGGKDQFDSNPKNILPAAVKRYRSNPWHMNKCDESQSSFVYE</sequence>
<dbReference type="Pfam" id="PF00397">
    <property type="entry name" value="WW"/>
    <property type="match status" value="1"/>
</dbReference>
<feature type="compositionally biased region" description="Basic and acidic residues" evidence="1">
    <location>
        <begin position="388"/>
        <end position="413"/>
    </location>
</feature>
<feature type="compositionally biased region" description="Gly residues" evidence="1">
    <location>
        <begin position="349"/>
        <end position="371"/>
    </location>
</feature>
<gene>
    <name evidence="3" type="ORF">ACHAXA_009018</name>
</gene>
<feature type="region of interest" description="Disordered" evidence="1">
    <location>
        <begin position="1"/>
        <end position="86"/>
    </location>
</feature>
<organism evidence="3 4">
    <name type="scientific">Cyclostephanos tholiformis</name>
    <dbReference type="NCBI Taxonomy" id="382380"/>
    <lineage>
        <taxon>Eukaryota</taxon>
        <taxon>Sar</taxon>
        <taxon>Stramenopiles</taxon>
        <taxon>Ochrophyta</taxon>
        <taxon>Bacillariophyta</taxon>
        <taxon>Coscinodiscophyceae</taxon>
        <taxon>Thalassiosirophycidae</taxon>
        <taxon>Stephanodiscales</taxon>
        <taxon>Stephanodiscaceae</taxon>
        <taxon>Cyclostephanos</taxon>
    </lineage>
</organism>
<proteinExistence type="predicted"/>
<feature type="region of interest" description="Disordered" evidence="1">
    <location>
        <begin position="944"/>
        <end position="983"/>
    </location>
</feature>
<dbReference type="AlphaFoldDB" id="A0ABD3RDG2"/>
<dbReference type="SUPFAM" id="SSF51045">
    <property type="entry name" value="WW domain"/>
    <property type="match status" value="1"/>
</dbReference>
<feature type="compositionally biased region" description="Low complexity" evidence="1">
    <location>
        <begin position="946"/>
        <end position="956"/>
    </location>
</feature>